<proteinExistence type="predicted"/>
<protein>
    <submittedName>
        <fullName evidence="1">Uncharacterized protein</fullName>
    </submittedName>
</protein>
<dbReference type="Proteomes" id="UP000278775">
    <property type="component" value="Unassembled WGS sequence"/>
</dbReference>
<dbReference type="AlphaFoldDB" id="A0A3M7TBZ0"/>
<comment type="caution">
    <text evidence="1">The sequence shown here is derived from an EMBL/GenBank/DDBJ whole genome shotgun (WGS) entry which is preliminary data.</text>
</comment>
<name>A0A3M7TBZ0_9FLAO</name>
<sequence length="175" mass="18045">MVQAQTCSNVAYIHPNGMAILNGIQVISSSSGIYFIPELNYNGGCTAATINSHMLGGYSETGWSMTLSFDKPVNDVVFLYAGAGSQGSLAKETIVFNSNKGVVSIVANASCFTEINGNTIISSSAGTSTLGGGNFKISAPNDYTQLVIKGSGERGAKSFVMGICASSIFLGKAES</sequence>
<dbReference type="EMBL" id="QWIU01000002">
    <property type="protein sequence ID" value="RNA61063.1"/>
    <property type="molecule type" value="Genomic_DNA"/>
</dbReference>
<evidence type="ECO:0000313" key="1">
    <source>
        <dbReference type="EMBL" id="RNA61063.1"/>
    </source>
</evidence>
<accession>A0A3M7TBZ0</accession>
<gene>
    <name evidence="1" type="ORF">D1631_03505</name>
</gene>
<organism evidence="1 2">
    <name type="scientific">Chryseobacterium nematophagum</name>
    <dbReference type="NCBI Taxonomy" id="2305228"/>
    <lineage>
        <taxon>Bacteria</taxon>
        <taxon>Pseudomonadati</taxon>
        <taxon>Bacteroidota</taxon>
        <taxon>Flavobacteriia</taxon>
        <taxon>Flavobacteriales</taxon>
        <taxon>Weeksellaceae</taxon>
        <taxon>Chryseobacterium group</taxon>
        <taxon>Chryseobacterium</taxon>
    </lineage>
</organism>
<evidence type="ECO:0000313" key="2">
    <source>
        <dbReference type="Proteomes" id="UP000278775"/>
    </source>
</evidence>
<reference evidence="1 2" key="1">
    <citation type="submission" date="2018-08" db="EMBL/GenBank/DDBJ databases">
        <title>Chryseobacterium nematophagum: a novel matrix digesting pathogen of nematodes.</title>
        <authorList>
            <person name="Page A."/>
            <person name="Roberts M."/>
            <person name="Felix M.-A."/>
            <person name="Weir W."/>
        </authorList>
    </citation>
    <scope>NUCLEOTIDE SEQUENCE [LARGE SCALE GENOMIC DNA]</scope>
    <source>
        <strain evidence="1 2">JUb129</strain>
    </source>
</reference>